<dbReference type="InterPro" id="IPR003591">
    <property type="entry name" value="Leu-rich_rpt_typical-subtyp"/>
</dbReference>
<keyword evidence="4" id="KW-0732">Signal</keyword>
<dbReference type="Pfam" id="PF00560">
    <property type="entry name" value="LRR_1"/>
    <property type="match status" value="1"/>
</dbReference>
<dbReference type="KEGG" id="dpa:109535774"/>
<keyword evidence="1" id="KW-0433">Leucine-rich repeat</keyword>
<dbReference type="Gene3D" id="3.80.10.10">
    <property type="entry name" value="Ribonuclease Inhibitor"/>
    <property type="match status" value="2"/>
</dbReference>
<reference evidence="6" key="1">
    <citation type="journal article" date="2013" name="Genome Biol.">
        <title>Draft genome of the mountain pine beetle, Dendroctonus ponderosae Hopkins, a major forest pest.</title>
        <authorList>
            <person name="Keeling C.I."/>
            <person name="Yuen M.M."/>
            <person name="Liao N.Y."/>
            <person name="Docking T.R."/>
            <person name="Chan S.K."/>
            <person name="Taylor G.A."/>
            <person name="Palmquist D.L."/>
            <person name="Jackman S.D."/>
            <person name="Nguyen A."/>
            <person name="Li M."/>
            <person name="Henderson H."/>
            <person name="Janes J.K."/>
            <person name="Zhao Y."/>
            <person name="Pandoh P."/>
            <person name="Moore R."/>
            <person name="Sperling F.A."/>
            <person name="Huber D.P."/>
            <person name="Birol I."/>
            <person name="Jones S.J."/>
            <person name="Bohlmann J."/>
        </authorList>
    </citation>
    <scope>NUCLEOTIDE SEQUENCE</scope>
</reference>
<feature type="signal peptide" evidence="4">
    <location>
        <begin position="1"/>
        <end position="20"/>
    </location>
</feature>
<dbReference type="SMART" id="SM00369">
    <property type="entry name" value="LRR_TYP"/>
    <property type="match status" value="5"/>
</dbReference>
<dbReference type="GeneID" id="109535774"/>
<evidence type="ECO:0000256" key="2">
    <source>
        <dbReference type="ARBA" id="ARBA00022737"/>
    </source>
</evidence>
<dbReference type="EnsemblMetazoa" id="XM_019901768.1">
    <property type="protein sequence ID" value="XP_019757327.1"/>
    <property type="gene ID" value="LOC109535774"/>
</dbReference>
<keyword evidence="6" id="KW-1185">Reference proteome</keyword>
<organism evidence="5 6">
    <name type="scientific">Dendroctonus ponderosae</name>
    <name type="common">Mountain pine beetle</name>
    <dbReference type="NCBI Taxonomy" id="77166"/>
    <lineage>
        <taxon>Eukaryota</taxon>
        <taxon>Metazoa</taxon>
        <taxon>Ecdysozoa</taxon>
        <taxon>Arthropoda</taxon>
        <taxon>Hexapoda</taxon>
        <taxon>Insecta</taxon>
        <taxon>Pterygota</taxon>
        <taxon>Neoptera</taxon>
        <taxon>Endopterygota</taxon>
        <taxon>Coleoptera</taxon>
        <taxon>Polyphaga</taxon>
        <taxon>Cucujiformia</taxon>
        <taxon>Curculionidae</taxon>
        <taxon>Scolytinae</taxon>
        <taxon>Dendroctonus</taxon>
    </lineage>
</organism>
<evidence type="ECO:0000313" key="5">
    <source>
        <dbReference type="EnsemblMetazoa" id="XP_019757327.1"/>
    </source>
</evidence>
<proteinExistence type="predicted"/>
<dbReference type="PANTHER" id="PTHR24366">
    <property type="entry name" value="IG(IMMUNOGLOBULIN) AND LRR(LEUCINE RICH REPEAT) DOMAINS"/>
    <property type="match status" value="1"/>
</dbReference>
<evidence type="ECO:0000256" key="4">
    <source>
        <dbReference type="SAM" id="SignalP"/>
    </source>
</evidence>
<dbReference type="PROSITE" id="PS51450">
    <property type="entry name" value="LRR"/>
    <property type="match status" value="3"/>
</dbReference>
<dbReference type="InterPro" id="IPR032675">
    <property type="entry name" value="LRR_dom_sf"/>
</dbReference>
<dbReference type="Proteomes" id="UP000019118">
    <property type="component" value="Unassembled WGS sequence"/>
</dbReference>
<keyword evidence="3" id="KW-0472">Membrane</keyword>
<keyword evidence="2" id="KW-0677">Repeat</keyword>
<protein>
    <submittedName>
        <fullName evidence="5">Uncharacterized protein</fullName>
    </submittedName>
</protein>
<keyword evidence="3" id="KW-1133">Transmembrane helix</keyword>
<evidence type="ECO:0000256" key="3">
    <source>
        <dbReference type="SAM" id="Phobius"/>
    </source>
</evidence>
<keyword evidence="3" id="KW-0812">Transmembrane</keyword>
<dbReference type="AlphaFoldDB" id="A0AAR5P8Z0"/>
<evidence type="ECO:0000313" key="6">
    <source>
        <dbReference type="Proteomes" id="UP000019118"/>
    </source>
</evidence>
<feature type="transmembrane region" description="Helical" evidence="3">
    <location>
        <begin position="593"/>
        <end position="616"/>
    </location>
</feature>
<name>A0AAR5P8Z0_DENPD</name>
<dbReference type="SUPFAM" id="SSF52058">
    <property type="entry name" value="L domain-like"/>
    <property type="match status" value="1"/>
</dbReference>
<feature type="chain" id="PRO_5043512824" evidence="4">
    <location>
        <begin position="21"/>
        <end position="636"/>
    </location>
</feature>
<dbReference type="Pfam" id="PF13855">
    <property type="entry name" value="LRR_8"/>
    <property type="match status" value="2"/>
</dbReference>
<dbReference type="InterPro" id="IPR001611">
    <property type="entry name" value="Leu-rich_rpt"/>
</dbReference>
<reference evidence="5" key="2">
    <citation type="submission" date="2024-08" db="UniProtKB">
        <authorList>
            <consortium name="EnsemblMetazoa"/>
        </authorList>
    </citation>
    <scope>IDENTIFICATION</scope>
</reference>
<accession>A0AAR5P8Z0</accession>
<sequence length="636" mass="72999">MKNKFARALLIVMTLKICEGKSTCTHTGNVYRSYRIPIPNERNCLSCLQFDYRTREFPRWLCSDDSNYSDDIFYVMYETVAYGGQEQELKIEATNFTRYSNENNFQFSSVRILDISQNNIGFIPEAFFLLFPHVWSLDISKNNLTSISRSDFIYLENLQVLDLSFNRITHLSDAFANVVDLFDIDLSHNKISNIPKDLFQSHMHLENLNLSYNEMVRFEMEMPKYSKFILNELDLSFNKLENVSINKDVKRLIISYNKLTEFSLSLGENFVSLNLSHNRLVKIDDHSMLNAVNVADIDLSYNKVQRLPTGSFRNQQKLSSLNISNNLLAGSSFGSYNNWATFFYNFAMLKSVDLDNNLWICSELKDIMHMLKSRSIGVTKGNVHNSSNILGVKCIETYRNNTSRFNESESDISQTIALDILTQVLENIDPHFKRLEETVLNHTSSNLQKINSTMDRFKTNISTVINDILANIRKTNANFEKLNNSMHSGLMNNERIDYKFIKEGFANFEEQIKSIAAYQQNSEKVVHPNSETDDNILAELWSRLAKNMTKVSPKTTDSEISLATNTAKLTVQSDKQVAESKEILERISEGTNAVSGMVVQNLLLSFILGALLYNLFIKIKGKRRNAPRDELNLVQA</sequence>
<evidence type="ECO:0000256" key="1">
    <source>
        <dbReference type="ARBA" id="ARBA00022614"/>
    </source>
</evidence>
<dbReference type="PANTHER" id="PTHR24366:SF96">
    <property type="entry name" value="LEUCINE RICH REPEAT CONTAINING 53"/>
    <property type="match status" value="1"/>
</dbReference>